<protein>
    <recommendedName>
        <fullName evidence="5">Epoxide hydrolase</fullName>
    </recommendedName>
</protein>
<dbReference type="SUPFAM" id="SSF53474">
    <property type="entry name" value="alpha/beta-Hydrolases"/>
    <property type="match status" value="1"/>
</dbReference>
<dbReference type="Proteomes" id="UP000661280">
    <property type="component" value="Chromosome 7"/>
</dbReference>
<reference evidence="3" key="1">
    <citation type="submission" date="2021-01" db="EMBL/GenBank/DDBJ databases">
        <authorList>
            <consortium name="Aspergillus luchuensis mut. kawachii IFO 4304 genome sequencing consortium"/>
            <person name="Kazuki M."/>
            <person name="Futagami T."/>
        </authorList>
    </citation>
    <scope>NUCLEOTIDE SEQUENCE</scope>
    <source>
        <strain evidence="3">IFO 4308</strain>
    </source>
</reference>
<accession>A0A7R8A1Y2</accession>
<evidence type="ECO:0008006" key="5">
    <source>
        <dbReference type="Google" id="ProtNLM"/>
    </source>
</evidence>
<keyword evidence="4" id="KW-1185">Reference proteome</keyword>
<evidence type="ECO:0000313" key="4">
    <source>
        <dbReference type="Proteomes" id="UP000661280"/>
    </source>
</evidence>
<reference evidence="3" key="2">
    <citation type="submission" date="2021-02" db="EMBL/GenBank/DDBJ databases">
        <title>Aspergillus luchuensis mut. kawachii IFO 4304 genome sequence.</title>
        <authorList>
            <person name="Mori K."/>
            <person name="Kadooka C."/>
            <person name="Goto M."/>
            <person name="Futagami T."/>
        </authorList>
    </citation>
    <scope>NUCLEOTIDE SEQUENCE</scope>
    <source>
        <strain evidence="3">IFO 4308</strain>
    </source>
</reference>
<dbReference type="EMBL" id="AP024431">
    <property type="protein sequence ID" value="BCS03204.1"/>
    <property type="molecule type" value="Genomic_DNA"/>
</dbReference>
<sequence>MALGHPEMVLGIHINMFLALPPSPESSTEKFQRYQRMDYDTQELENLERTRWFAHNERGYQRVQETKNVTLGYALHDSPVGMLAWLVGKLKAWTHDYPWTKEELIHWTFIHYQGSPSAAMQIYKEAEAVLNEDRNSMLGRYISQPVGCSVFPKELWLYPRDWMGETCNIQFWKQHRSGGHFIAWERPEVLVADVAEFFDKEGPSKQVATTLGRMME</sequence>
<gene>
    <name evidence="3" type="ORF">AKAW2_70082S</name>
</gene>
<dbReference type="PANTHER" id="PTHR21661">
    <property type="entry name" value="EPOXIDE HYDROLASE 1-RELATED"/>
    <property type="match status" value="1"/>
</dbReference>
<organism evidence="3 4">
    <name type="scientific">Aspergillus kawachii</name>
    <name type="common">White koji mold</name>
    <name type="synonym">Aspergillus awamori var. kawachi</name>
    <dbReference type="NCBI Taxonomy" id="1069201"/>
    <lineage>
        <taxon>Eukaryota</taxon>
        <taxon>Fungi</taxon>
        <taxon>Dikarya</taxon>
        <taxon>Ascomycota</taxon>
        <taxon>Pezizomycotina</taxon>
        <taxon>Eurotiomycetes</taxon>
        <taxon>Eurotiomycetidae</taxon>
        <taxon>Eurotiales</taxon>
        <taxon>Aspergillaceae</taxon>
        <taxon>Aspergillus</taxon>
        <taxon>Aspergillus subgen. Circumdati</taxon>
    </lineage>
</organism>
<dbReference type="Gene3D" id="3.40.50.1820">
    <property type="entry name" value="alpha/beta hydrolase"/>
    <property type="match status" value="1"/>
</dbReference>
<dbReference type="PANTHER" id="PTHR21661:SF35">
    <property type="entry name" value="EPOXIDE HYDROLASE"/>
    <property type="match status" value="1"/>
</dbReference>
<evidence type="ECO:0000256" key="2">
    <source>
        <dbReference type="ARBA" id="ARBA00022801"/>
    </source>
</evidence>
<dbReference type="RefSeq" id="XP_041546966.1">
    <property type="nucleotide sequence ID" value="XM_041682624.1"/>
</dbReference>
<name>A0A7R8A1Y2_ASPKA</name>
<proteinExistence type="inferred from homology"/>
<comment type="similarity">
    <text evidence="1">Belongs to the peptidase S33 family.</text>
</comment>
<dbReference type="GO" id="GO:0004301">
    <property type="term" value="F:epoxide hydrolase activity"/>
    <property type="evidence" value="ECO:0007669"/>
    <property type="project" value="TreeGrafter"/>
</dbReference>
<dbReference type="GO" id="GO:0097176">
    <property type="term" value="P:epoxide metabolic process"/>
    <property type="evidence" value="ECO:0007669"/>
    <property type="project" value="TreeGrafter"/>
</dbReference>
<dbReference type="KEGG" id="aluc:AKAW2_70082S"/>
<dbReference type="GeneID" id="64964525"/>
<evidence type="ECO:0000256" key="1">
    <source>
        <dbReference type="ARBA" id="ARBA00010088"/>
    </source>
</evidence>
<evidence type="ECO:0000313" key="3">
    <source>
        <dbReference type="EMBL" id="BCS03204.1"/>
    </source>
</evidence>
<dbReference type="InterPro" id="IPR029058">
    <property type="entry name" value="AB_hydrolase_fold"/>
</dbReference>
<dbReference type="OrthoDB" id="7130006at2759"/>
<keyword evidence="2" id="KW-0378">Hydrolase</keyword>
<dbReference type="AlphaFoldDB" id="A0A7R8A1Y2"/>